<protein>
    <submittedName>
        <fullName evidence="1">Uncharacterized protein</fullName>
    </submittedName>
</protein>
<dbReference type="AlphaFoldDB" id="A0A6C0B1L9"/>
<accession>A0A6C0B1L9</accession>
<reference evidence="1" key="1">
    <citation type="journal article" date="2020" name="Nature">
        <title>Giant virus diversity and host interactions through global metagenomics.</title>
        <authorList>
            <person name="Schulz F."/>
            <person name="Roux S."/>
            <person name="Paez-Espino D."/>
            <person name="Jungbluth S."/>
            <person name="Walsh D.A."/>
            <person name="Denef V.J."/>
            <person name="McMahon K.D."/>
            <person name="Konstantinidis K.T."/>
            <person name="Eloe-Fadrosh E.A."/>
            <person name="Kyrpides N.C."/>
            <person name="Woyke T."/>
        </authorList>
    </citation>
    <scope>NUCLEOTIDE SEQUENCE</scope>
    <source>
        <strain evidence="1">GVMAG-M-3300009185-7</strain>
    </source>
</reference>
<organism evidence="1">
    <name type="scientific">viral metagenome</name>
    <dbReference type="NCBI Taxonomy" id="1070528"/>
    <lineage>
        <taxon>unclassified sequences</taxon>
        <taxon>metagenomes</taxon>
        <taxon>organismal metagenomes</taxon>
    </lineage>
</organism>
<proteinExistence type="predicted"/>
<dbReference type="EMBL" id="MN739051">
    <property type="protein sequence ID" value="QHS86125.1"/>
    <property type="molecule type" value="Genomic_DNA"/>
</dbReference>
<name>A0A6C0B1L9_9ZZZZ</name>
<sequence>MPAPLNLIYPAFARVQEVGYRTKMTAEQLKQAEIQLMTALETQMAAVALDISFYKEMLEANREAQMSYQQASDYLYHLLTC</sequence>
<evidence type="ECO:0000313" key="1">
    <source>
        <dbReference type="EMBL" id="QHS86125.1"/>
    </source>
</evidence>